<dbReference type="GO" id="GO:0035091">
    <property type="term" value="F:phosphatidylinositol binding"/>
    <property type="evidence" value="ECO:0007669"/>
    <property type="project" value="TreeGrafter"/>
</dbReference>
<dbReference type="Pfam" id="PF12825">
    <property type="entry name" value="DUF3818"/>
    <property type="match status" value="2"/>
</dbReference>
<evidence type="ECO:0000259" key="3">
    <source>
        <dbReference type="Pfam" id="PF12828"/>
    </source>
</evidence>
<sequence>MSEVHHLTNPQLQALFDILTHHETYREVESFKGPVAIARYGYPFSTSAEGSDPISDTPLLQLLLTRLVLPMPGMNDFPADFWSVKFRAVMQRLGEADLSESYDKASMGTRKTLATAASAFHEAVTRGMLGGVPPPAESPPPRRWDPDHTSAADLEGSFDFCARDIVYGDLLERLFHFARQSQDFDRFSLQIGDAIEYIVIHLATFLHHMFICSPEGPYLLKLIESFSKLYPYTMVAQTLRLGNAATMINAMNKLFLSKMTMGGITNWMGITQNANDGMNLMQRMLSIIVDFDAGDFRKAAETIKKTKDRPSDRHFAVIDWHVKRPGDLHENARVNSMLDHKSIITTILEEEDPALAASLSNAHHALLQEYYSARLSARDREQIIKVFCRSNPDYFTSLMKDGSASMEPIIRAVHARVALHKYVPLIQKFVDGLIQTSKPEKKTKVRPSVEDYVVLLRKHKPSLFKFLHEVSINCPEIQKLFLDWVKEAAKSFRQQPPTYEQSHHPRYHPSASAAYHTTGHGNGGGAGALSGALQTLYRGLPRETQRQVAAVLDQHAGYLAGVHEGSRRRLQQILDRLAGVRESAVRRSMQGPGVYLARWHALLDGAVITPGAPGHGVVLRCGRDIRGSRAAGKTGMKGAAGEESGSGSGSGSDDGSGDSAVGLVPALLKTAGGGNGGNATAAPREPDAAFVMEALGKPFRELVAGISGVTARDGAVGV</sequence>
<proteinExistence type="predicted"/>
<feature type="domain" description="PX-associated" evidence="3">
    <location>
        <begin position="5"/>
        <end position="126"/>
    </location>
</feature>
<feature type="compositionally biased region" description="Low complexity" evidence="1">
    <location>
        <begin position="630"/>
        <end position="643"/>
    </location>
</feature>
<gene>
    <name evidence="4" type="ORF">PG999_001571</name>
</gene>
<dbReference type="Pfam" id="PF12828">
    <property type="entry name" value="PXB"/>
    <property type="match status" value="1"/>
</dbReference>
<dbReference type="PANTHER" id="PTHR47185">
    <property type="entry name" value="PX DOMAIN-CONTAINING PROTEIN YPR097W"/>
    <property type="match status" value="1"/>
</dbReference>
<dbReference type="AlphaFoldDB" id="A0AAW0R5Z4"/>
<evidence type="ECO:0000313" key="4">
    <source>
        <dbReference type="EMBL" id="KAK8129191.1"/>
    </source>
</evidence>
<evidence type="ECO:0000313" key="5">
    <source>
        <dbReference type="Proteomes" id="UP001392437"/>
    </source>
</evidence>
<protein>
    <submittedName>
        <fullName evidence="4">Uncharacterized protein</fullName>
    </submittedName>
</protein>
<evidence type="ECO:0000256" key="1">
    <source>
        <dbReference type="SAM" id="MobiDB-lite"/>
    </source>
</evidence>
<feature type="region of interest" description="Disordered" evidence="1">
    <location>
        <begin position="629"/>
        <end position="659"/>
    </location>
</feature>
<feature type="compositionally biased region" description="Gly residues" evidence="1">
    <location>
        <begin position="644"/>
        <end position="654"/>
    </location>
</feature>
<name>A0AAW0R5Z4_9PEZI</name>
<dbReference type="Proteomes" id="UP001392437">
    <property type="component" value="Unassembled WGS sequence"/>
</dbReference>
<feature type="domain" description="PX" evidence="2">
    <location>
        <begin position="366"/>
        <end position="493"/>
    </location>
</feature>
<comment type="caution">
    <text evidence="4">The sequence shown here is derived from an EMBL/GenBank/DDBJ whole genome shotgun (WGS) entry which is preliminary data.</text>
</comment>
<dbReference type="PANTHER" id="PTHR47185:SF2">
    <property type="entry name" value="FUNGAL PROTEIN"/>
    <property type="match status" value="1"/>
</dbReference>
<dbReference type="InterPro" id="IPR024554">
    <property type="entry name" value="LEC1-like_C"/>
</dbReference>
<reference evidence="4 5" key="1">
    <citation type="submission" date="2023-01" db="EMBL/GenBank/DDBJ databases">
        <title>Analysis of 21 Apiospora genomes using comparative genomics revels a genus with tremendous synthesis potential of carbohydrate active enzymes and secondary metabolites.</title>
        <authorList>
            <person name="Sorensen T."/>
        </authorList>
    </citation>
    <scope>NUCLEOTIDE SEQUENCE [LARGE SCALE GENOMIC DNA]</scope>
    <source>
        <strain evidence="4 5">CBS 117206</strain>
    </source>
</reference>
<feature type="region of interest" description="Disordered" evidence="1">
    <location>
        <begin position="129"/>
        <end position="148"/>
    </location>
</feature>
<evidence type="ECO:0000259" key="2">
    <source>
        <dbReference type="Pfam" id="PF12825"/>
    </source>
</evidence>
<dbReference type="InterPro" id="IPR047168">
    <property type="entry name" value="LEC1-like"/>
</dbReference>
<accession>A0AAW0R5Z4</accession>
<feature type="domain" description="PX" evidence="2">
    <location>
        <begin position="171"/>
        <end position="353"/>
    </location>
</feature>
<organism evidence="4 5">
    <name type="scientific">Apiospora kogelbergensis</name>
    <dbReference type="NCBI Taxonomy" id="1337665"/>
    <lineage>
        <taxon>Eukaryota</taxon>
        <taxon>Fungi</taxon>
        <taxon>Dikarya</taxon>
        <taxon>Ascomycota</taxon>
        <taxon>Pezizomycotina</taxon>
        <taxon>Sordariomycetes</taxon>
        <taxon>Xylariomycetidae</taxon>
        <taxon>Amphisphaeriales</taxon>
        <taxon>Apiosporaceae</taxon>
        <taxon>Apiospora</taxon>
    </lineage>
</organism>
<keyword evidence="5" id="KW-1185">Reference proteome</keyword>
<dbReference type="InterPro" id="IPR024555">
    <property type="entry name" value="PX-associated"/>
</dbReference>
<dbReference type="EMBL" id="JAQQWP010000002">
    <property type="protein sequence ID" value="KAK8129191.1"/>
    <property type="molecule type" value="Genomic_DNA"/>
</dbReference>